<keyword evidence="10" id="KW-0472">Membrane</keyword>
<keyword evidence="10" id="KW-1133">Transmembrane helix</keyword>
<dbReference type="GO" id="GO:0003887">
    <property type="term" value="F:DNA-directed DNA polymerase activity"/>
    <property type="evidence" value="ECO:0007669"/>
    <property type="project" value="UniProtKB-KW"/>
</dbReference>
<dbReference type="GO" id="GO:0006260">
    <property type="term" value="P:DNA replication"/>
    <property type="evidence" value="ECO:0007669"/>
    <property type="project" value="UniProtKB-KW"/>
</dbReference>
<dbReference type="Gene3D" id="3.30.420.10">
    <property type="entry name" value="Ribonuclease H-like superfamily/Ribonuclease H"/>
    <property type="match status" value="1"/>
</dbReference>
<evidence type="ECO:0000256" key="3">
    <source>
        <dbReference type="ARBA" id="ARBA00014385"/>
    </source>
</evidence>
<accession>A0A8H2S9W5</accession>
<keyword evidence="10" id="KW-0812">Transmembrane</keyword>
<feature type="transmembrane region" description="Helical" evidence="10">
    <location>
        <begin position="28"/>
        <end position="49"/>
    </location>
</feature>
<dbReference type="PANTHER" id="PTHR33568">
    <property type="entry name" value="DNA POLYMERASE"/>
    <property type="match status" value="1"/>
</dbReference>
<evidence type="ECO:0000256" key="5">
    <source>
        <dbReference type="ARBA" id="ARBA00022695"/>
    </source>
</evidence>
<gene>
    <name evidence="12" type="primary">dpo</name>
</gene>
<feature type="transmembrane region" description="Helical" evidence="10">
    <location>
        <begin position="61"/>
        <end position="80"/>
    </location>
</feature>
<evidence type="ECO:0000256" key="7">
    <source>
        <dbReference type="ARBA" id="ARBA00022932"/>
    </source>
</evidence>
<feature type="domain" description="DNA-directed DNA polymerase family B mitochondria/virus" evidence="11">
    <location>
        <begin position="749"/>
        <end position="1199"/>
    </location>
</feature>
<evidence type="ECO:0000256" key="6">
    <source>
        <dbReference type="ARBA" id="ARBA00022705"/>
    </source>
</evidence>
<dbReference type="InterPro" id="IPR006172">
    <property type="entry name" value="DNA-dir_DNA_pol_B"/>
</dbReference>
<dbReference type="SMART" id="SM00486">
    <property type="entry name" value="POLBc"/>
    <property type="match status" value="1"/>
</dbReference>
<proteinExistence type="inferred from homology"/>
<keyword evidence="8" id="KW-0238">DNA-binding</keyword>
<evidence type="ECO:0000256" key="8">
    <source>
        <dbReference type="ARBA" id="ARBA00023125"/>
    </source>
</evidence>
<dbReference type="EMBL" id="MW874166">
    <property type="protein sequence ID" value="QWO71461.1"/>
    <property type="molecule type" value="Genomic_DNA"/>
</dbReference>
<keyword evidence="12" id="KW-0496">Mitochondrion</keyword>
<dbReference type="Gene3D" id="1.10.287.690">
    <property type="entry name" value="Helix hairpin bin"/>
    <property type="match status" value="1"/>
</dbReference>
<evidence type="ECO:0000259" key="11">
    <source>
        <dbReference type="Pfam" id="PF03175"/>
    </source>
</evidence>
<dbReference type="InterPro" id="IPR023211">
    <property type="entry name" value="DNA_pol_palm_dom_sf"/>
</dbReference>
<dbReference type="InterPro" id="IPR043502">
    <property type="entry name" value="DNA/RNA_pol_sf"/>
</dbReference>
<dbReference type="InterPro" id="IPR036397">
    <property type="entry name" value="RNaseH_sf"/>
</dbReference>
<evidence type="ECO:0000256" key="10">
    <source>
        <dbReference type="SAM" id="Phobius"/>
    </source>
</evidence>
<dbReference type="Pfam" id="PF03175">
    <property type="entry name" value="DNA_pol_B_2"/>
    <property type="match status" value="1"/>
</dbReference>
<dbReference type="Gene3D" id="3.90.1600.10">
    <property type="entry name" value="Palm domain of DNA polymerase"/>
    <property type="match status" value="2"/>
</dbReference>
<name>A0A8H2S9W5_9AGAR</name>
<dbReference type="PANTHER" id="PTHR33568:SF3">
    <property type="entry name" value="DNA-DIRECTED DNA POLYMERASE"/>
    <property type="match status" value="1"/>
</dbReference>
<keyword evidence="6" id="KW-0235">DNA replication</keyword>
<evidence type="ECO:0000313" key="12">
    <source>
        <dbReference type="EMBL" id="QWO71461.1"/>
    </source>
</evidence>
<geneLocation type="plasmid" evidence="12">
    <name>pT60a_2</name>
</geneLocation>
<dbReference type="InterPro" id="IPR004868">
    <property type="entry name" value="DNA-dir_DNA_pol_B_mt/vir"/>
</dbReference>
<evidence type="ECO:0000256" key="1">
    <source>
        <dbReference type="ARBA" id="ARBA00005755"/>
    </source>
</evidence>
<dbReference type="InterPro" id="IPR012337">
    <property type="entry name" value="RNaseH-like_sf"/>
</dbReference>
<comment type="similarity">
    <text evidence="1">Belongs to the DNA polymerase type-B family.</text>
</comment>
<evidence type="ECO:0000256" key="2">
    <source>
        <dbReference type="ARBA" id="ARBA00012417"/>
    </source>
</evidence>
<dbReference type="SUPFAM" id="SSF53098">
    <property type="entry name" value="Ribonuclease H-like"/>
    <property type="match status" value="1"/>
</dbReference>
<organism evidence="12">
    <name type="scientific">Termitomyces sp. T60a</name>
    <dbReference type="NCBI Taxonomy" id="2832306"/>
    <lineage>
        <taxon>Eukaryota</taxon>
        <taxon>Fungi</taxon>
        <taxon>Dikarya</taxon>
        <taxon>Basidiomycota</taxon>
        <taxon>Agaricomycotina</taxon>
        <taxon>Agaricomycetes</taxon>
        <taxon>Agaricomycetidae</taxon>
        <taxon>Agaricales</taxon>
        <taxon>Tricholomatineae</taxon>
        <taxon>Lyophyllaceae</taxon>
        <taxon>Termitomyces</taxon>
    </lineage>
</organism>
<evidence type="ECO:0000256" key="4">
    <source>
        <dbReference type="ARBA" id="ARBA00022679"/>
    </source>
</evidence>
<dbReference type="GO" id="GO:0003677">
    <property type="term" value="F:DNA binding"/>
    <property type="evidence" value="ECO:0007669"/>
    <property type="project" value="UniProtKB-KW"/>
</dbReference>
<keyword evidence="7" id="KW-0239">DNA-directed DNA polymerase</keyword>
<geneLocation type="mitochondrion" evidence="12"/>
<dbReference type="GO" id="GO:0000166">
    <property type="term" value="F:nucleotide binding"/>
    <property type="evidence" value="ECO:0007669"/>
    <property type="project" value="InterPro"/>
</dbReference>
<dbReference type="EC" id="2.7.7.7" evidence="2"/>
<comment type="catalytic activity">
    <reaction evidence="9">
        <text>DNA(n) + a 2'-deoxyribonucleoside 5'-triphosphate = DNA(n+1) + diphosphate</text>
        <dbReference type="Rhea" id="RHEA:22508"/>
        <dbReference type="Rhea" id="RHEA-COMP:17339"/>
        <dbReference type="Rhea" id="RHEA-COMP:17340"/>
        <dbReference type="ChEBI" id="CHEBI:33019"/>
        <dbReference type="ChEBI" id="CHEBI:61560"/>
        <dbReference type="ChEBI" id="CHEBI:173112"/>
        <dbReference type="EC" id="2.7.7.7"/>
    </reaction>
</comment>
<reference evidence="12" key="1">
    <citation type="journal article" date="2022" name="Curr. Genet.">
        <title>Horizontal transfer of tRNA genes to mitochondrial plasmids facilitates gene loss from fungal mitochondrial DNA.</title>
        <authorList>
            <person name="Nieuwenhuis M."/>
            <person name="Groeneveld J."/>
            <person name="Aanen D.K."/>
        </authorList>
    </citation>
    <scope>NUCLEOTIDE SEQUENCE</scope>
    <source>
        <plasmid evidence="12">pT60a_2</plasmid>
    </source>
</reference>
<protein>
    <recommendedName>
        <fullName evidence="3">Probable DNA polymerase</fullName>
        <ecNumber evidence="2">2.7.7.7</ecNumber>
    </recommendedName>
</protein>
<sequence>MKMNIFFMFLSFFRNFGRGVIRLFNIDIRLNILLGVLILLVYTGIYYFYKTFSIINSFSTYHCIVFFFYFSCYNLIWGIGKGHGKGQGNGWGAKGSTSDINVAGRSNPYVKASFNANFDTFAYAFDMRTGGLRGDFRYYNTFTYNSFMIGKRDGNAVMKNANILLTSRGLIYNKNINLGVRQNYFIYLSNGLNASLGFNSFIHTSSVLNDDINNSINNTLINSNNDVAKSDIDGDLVNGYTLSKVGGIGGDIPGGKIINVKSEQNTSYQELELMETSSGTLDVGKWDQSTSNLDEGYNIKYIIGSNTKDNSNRILTNIKADVKSLSEDKANKIANVKIRQIERVKRNEGKIIKGGYLSYINHSCYIGHFDELIDKKILINRLKDNLISQLEEGKIYSILLNMSYLKNGVNVGISPMKSMIITATVNLNLLGHNIINAIILKSQEYEVQGDSCNINIYWREWLRDDEYSKLVSPVNRDKIIEEVLIEEGNLTKNNNNKLDKILKFMAIEKLDNYINQFPSFDSITKLTPYDLNSDEGSKKLLKAINDIEKESQYKVKISVFKSDEGYSFGDSVPFIYLVFTEVDIYLSDCDNVKGVRRTVCFSTIDDWVDSISHWNTDKYPYLKFTDVQLDKDKDTQKFTRTLGAYKFHVDNGKVQYWEKYYSFPDMLMPSSDKKRDTKIGSLDLETYGKDGNGFGEHSVYAGGIALNDGYKQLYYLDLDNEWGIKSGAGLIQQMFIELFDYIAEKKKERNGYKLYAHNLGRFDSIFLISSLANAGFQLRANWRENDLLQLYVIDTDRKLNIKLLDSINLVPTSLDKLLKGVGSLIRKGMFPHKYVNRDTINYIGPKPGINYYLDESQINEQKIDEYNKIPELFNLKEQCLNYLETDVLGLLEAMNILSKHYHKEHKVNITNFSTLPALSLAIFGYWFYQDKKKTIKMIKGPLESFIRQAYFGGNSDIFVEGSNRFVKKGLHYDMNSQYPFAMKNQMPTGNPVFSNNTDLNYYSLGFVFAKITPPNKDTLANLFIPFRNTDGSVSCPRETFYEFISTVELRQGLEYGYKAEILCGVNFPEACEANELFGKFVDQLYEIKATSTDSVERMIAKLSLNSTYGKFGQKEKEYRIKIMKTDQVSEITDKYHYSYLSDISDGLSIIKYGPRLNEKYRQLYKEHSEFDDNKSTYTKERGIPSAVQISAMISSYARTSINPFKNIPGNIAIASNTDSLILEHPLPNDLIGRELGQWKLEHTFNNGIFVRPKLYCYEDSNTNELIRKAAGVNAAKLTSEDYAKLCKGENVHTQKEIFKVDWNKLKIEVVKVDTTLKGINPE</sequence>
<keyword evidence="12" id="KW-0614">Plasmid</keyword>
<evidence type="ECO:0000256" key="9">
    <source>
        <dbReference type="ARBA" id="ARBA00049244"/>
    </source>
</evidence>
<keyword evidence="4" id="KW-0808">Transferase</keyword>
<keyword evidence="5" id="KW-0548">Nucleotidyltransferase</keyword>
<dbReference type="SUPFAM" id="SSF56672">
    <property type="entry name" value="DNA/RNA polymerases"/>
    <property type="match status" value="1"/>
</dbReference>